<dbReference type="EnsemblProtists" id="EKX45530">
    <property type="protein sequence ID" value="EKX45530"/>
    <property type="gene ID" value="GUITHDRAFT_108404"/>
</dbReference>
<dbReference type="RefSeq" id="XP_005832510.1">
    <property type="nucleotide sequence ID" value="XM_005832453.1"/>
</dbReference>
<reference evidence="3" key="3">
    <citation type="submission" date="2016-03" db="UniProtKB">
        <authorList>
            <consortium name="EnsemblProtists"/>
        </authorList>
    </citation>
    <scope>IDENTIFICATION</scope>
</reference>
<dbReference type="AlphaFoldDB" id="L1JBR2"/>
<keyword evidence="4" id="KW-1185">Reference proteome</keyword>
<accession>L1JBR2</accession>
<protein>
    <submittedName>
        <fullName evidence="2 3">Uncharacterized protein</fullName>
    </submittedName>
</protein>
<feature type="region of interest" description="Disordered" evidence="1">
    <location>
        <begin position="80"/>
        <end position="135"/>
    </location>
</feature>
<dbReference type="KEGG" id="gtt:GUITHDRAFT_108404"/>
<proteinExistence type="predicted"/>
<reference evidence="4" key="2">
    <citation type="submission" date="2012-11" db="EMBL/GenBank/DDBJ databases">
        <authorList>
            <person name="Kuo A."/>
            <person name="Curtis B.A."/>
            <person name="Tanifuji G."/>
            <person name="Burki F."/>
            <person name="Gruber A."/>
            <person name="Irimia M."/>
            <person name="Maruyama S."/>
            <person name="Arias M.C."/>
            <person name="Ball S.G."/>
            <person name="Gile G.H."/>
            <person name="Hirakawa Y."/>
            <person name="Hopkins J.F."/>
            <person name="Rensing S.A."/>
            <person name="Schmutz J."/>
            <person name="Symeonidi A."/>
            <person name="Elias M."/>
            <person name="Eveleigh R.J."/>
            <person name="Herman E.K."/>
            <person name="Klute M.J."/>
            <person name="Nakayama T."/>
            <person name="Obornik M."/>
            <person name="Reyes-Prieto A."/>
            <person name="Armbrust E.V."/>
            <person name="Aves S.J."/>
            <person name="Beiko R.G."/>
            <person name="Coutinho P."/>
            <person name="Dacks J.B."/>
            <person name="Durnford D.G."/>
            <person name="Fast N.M."/>
            <person name="Green B.R."/>
            <person name="Grisdale C."/>
            <person name="Hempe F."/>
            <person name="Henrissat B."/>
            <person name="Hoppner M.P."/>
            <person name="Ishida K.-I."/>
            <person name="Kim E."/>
            <person name="Koreny L."/>
            <person name="Kroth P.G."/>
            <person name="Liu Y."/>
            <person name="Malik S.-B."/>
            <person name="Maier U.G."/>
            <person name="McRose D."/>
            <person name="Mock T."/>
            <person name="Neilson J.A."/>
            <person name="Onodera N.T."/>
            <person name="Poole A.M."/>
            <person name="Pritham E.J."/>
            <person name="Richards T.A."/>
            <person name="Rocap G."/>
            <person name="Roy S.W."/>
            <person name="Sarai C."/>
            <person name="Schaack S."/>
            <person name="Shirato S."/>
            <person name="Slamovits C.H."/>
            <person name="Spencer D.F."/>
            <person name="Suzuki S."/>
            <person name="Worden A.Z."/>
            <person name="Zauner S."/>
            <person name="Barry K."/>
            <person name="Bell C."/>
            <person name="Bharti A.K."/>
            <person name="Crow J.A."/>
            <person name="Grimwood J."/>
            <person name="Kramer R."/>
            <person name="Lindquist E."/>
            <person name="Lucas S."/>
            <person name="Salamov A."/>
            <person name="McFadden G.I."/>
            <person name="Lane C.E."/>
            <person name="Keeling P.J."/>
            <person name="Gray M.W."/>
            <person name="Grigoriev I.V."/>
            <person name="Archibald J.M."/>
        </authorList>
    </citation>
    <scope>NUCLEOTIDE SEQUENCE</scope>
    <source>
        <strain evidence="4">CCMP2712</strain>
    </source>
</reference>
<name>L1JBR2_GUITC</name>
<gene>
    <name evidence="2" type="ORF">GUITHDRAFT_108404</name>
</gene>
<evidence type="ECO:0000313" key="2">
    <source>
        <dbReference type="EMBL" id="EKX45530.1"/>
    </source>
</evidence>
<dbReference type="Proteomes" id="UP000011087">
    <property type="component" value="Unassembled WGS sequence"/>
</dbReference>
<sequence length="279" mass="31229">MASYATVGAKTLEQEAQGDASRRGGRKRLTEIVKFHPKHPAHSSWTPIAGLAWTHRGLGYESPTVRLGGVTLLDRQELQLSNGEPGGGRQDSASPPVVIDDDNGNEDEACAEVTDPLAADSSEDQTDEERALEARSPLSFLSSELEVTSKFQNLLKFSELETRWPQLLCEWTQSEDEKTDARERLLRYLRMPIPVLRPDCSGTWKVFVPKVLGEDSDRSALPRLTSPDEGQDKDKESLEFERALKRKVSMRAVNVCLPLSEEEYVSLVVSLRDDNESWF</sequence>
<dbReference type="EMBL" id="JH992998">
    <property type="protein sequence ID" value="EKX45530.1"/>
    <property type="molecule type" value="Genomic_DNA"/>
</dbReference>
<evidence type="ECO:0000313" key="4">
    <source>
        <dbReference type="Proteomes" id="UP000011087"/>
    </source>
</evidence>
<evidence type="ECO:0000256" key="1">
    <source>
        <dbReference type="SAM" id="MobiDB-lite"/>
    </source>
</evidence>
<feature type="compositionally biased region" description="Acidic residues" evidence="1">
    <location>
        <begin position="99"/>
        <end position="110"/>
    </location>
</feature>
<evidence type="ECO:0000313" key="3">
    <source>
        <dbReference type="EnsemblProtists" id="EKX45530"/>
    </source>
</evidence>
<dbReference type="GeneID" id="17302199"/>
<dbReference type="HOGENOM" id="CLU_999083_0_0_1"/>
<feature type="region of interest" description="Disordered" evidence="1">
    <location>
        <begin position="1"/>
        <end position="27"/>
    </location>
</feature>
<reference evidence="2 4" key="1">
    <citation type="journal article" date="2012" name="Nature">
        <title>Algal genomes reveal evolutionary mosaicism and the fate of nucleomorphs.</title>
        <authorList>
            <consortium name="DOE Joint Genome Institute"/>
            <person name="Curtis B.A."/>
            <person name="Tanifuji G."/>
            <person name="Burki F."/>
            <person name="Gruber A."/>
            <person name="Irimia M."/>
            <person name="Maruyama S."/>
            <person name="Arias M.C."/>
            <person name="Ball S.G."/>
            <person name="Gile G.H."/>
            <person name="Hirakawa Y."/>
            <person name="Hopkins J.F."/>
            <person name="Kuo A."/>
            <person name="Rensing S.A."/>
            <person name="Schmutz J."/>
            <person name="Symeonidi A."/>
            <person name="Elias M."/>
            <person name="Eveleigh R.J."/>
            <person name="Herman E.K."/>
            <person name="Klute M.J."/>
            <person name="Nakayama T."/>
            <person name="Obornik M."/>
            <person name="Reyes-Prieto A."/>
            <person name="Armbrust E.V."/>
            <person name="Aves S.J."/>
            <person name="Beiko R.G."/>
            <person name="Coutinho P."/>
            <person name="Dacks J.B."/>
            <person name="Durnford D.G."/>
            <person name="Fast N.M."/>
            <person name="Green B.R."/>
            <person name="Grisdale C.J."/>
            <person name="Hempel F."/>
            <person name="Henrissat B."/>
            <person name="Hoppner M.P."/>
            <person name="Ishida K."/>
            <person name="Kim E."/>
            <person name="Koreny L."/>
            <person name="Kroth P.G."/>
            <person name="Liu Y."/>
            <person name="Malik S.B."/>
            <person name="Maier U.G."/>
            <person name="McRose D."/>
            <person name="Mock T."/>
            <person name="Neilson J.A."/>
            <person name="Onodera N.T."/>
            <person name="Poole A.M."/>
            <person name="Pritham E.J."/>
            <person name="Richards T.A."/>
            <person name="Rocap G."/>
            <person name="Roy S.W."/>
            <person name="Sarai C."/>
            <person name="Schaack S."/>
            <person name="Shirato S."/>
            <person name="Slamovits C.H."/>
            <person name="Spencer D.F."/>
            <person name="Suzuki S."/>
            <person name="Worden A.Z."/>
            <person name="Zauner S."/>
            <person name="Barry K."/>
            <person name="Bell C."/>
            <person name="Bharti A.K."/>
            <person name="Crow J.A."/>
            <person name="Grimwood J."/>
            <person name="Kramer R."/>
            <person name="Lindquist E."/>
            <person name="Lucas S."/>
            <person name="Salamov A."/>
            <person name="McFadden G.I."/>
            <person name="Lane C.E."/>
            <person name="Keeling P.J."/>
            <person name="Gray M.W."/>
            <person name="Grigoriev I.V."/>
            <person name="Archibald J.M."/>
        </authorList>
    </citation>
    <scope>NUCLEOTIDE SEQUENCE</scope>
    <source>
        <strain evidence="2 4">CCMP2712</strain>
    </source>
</reference>
<dbReference type="PaxDb" id="55529-EKX45530"/>
<organism evidence="2">
    <name type="scientific">Guillardia theta (strain CCMP2712)</name>
    <name type="common">Cryptophyte</name>
    <dbReference type="NCBI Taxonomy" id="905079"/>
    <lineage>
        <taxon>Eukaryota</taxon>
        <taxon>Cryptophyceae</taxon>
        <taxon>Pyrenomonadales</taxon>
        <taxon>Geminigeraceae</taxon>
        <taxon>Guillardia</taxon>
    </lineage>
</organism>